<evidence type="ECO:0000313" key="4">
    <source>
        <dbReference type="Proteomes" id="UP001180020"/>
    </source>
</evidence>
<dbReference type="Gene3D" id="3.90.1320.10">
    <property type="entry name" value="Outer-capsid protein sigma 3, large lobe"/>
    <property type="match status" value="1"/>
</dbReference>
<dbReference type="Proteomes" id="UP001180020">
    <property type="component" value="Unassembled WGS sequence"/>
</dbReference>
<evidence type="ECO:0000259" key="2">
    <source>
        <dbReference type="PROSITE" id="PS52045"/>
    </source>
</evidence>
<reference evidence="3" key="1">
    <citation type="journal article" date="2023" name="Nat. Commun.">
        <title>Diploid and tetraploid genomes of Acorus and the evolution of monocots.</title>
        <authorList>
            <person name="Ma L."/>
            <person name="Liu K.W."/>
            <person name="Li Z."/>
            <person name="Hsiao Y.Y."/>
            <person name="Qi Y."/>
            <person name="Fu T."/>
            <person name="Tang G.D."/>
            <person name="Zhang D."/>
            <person name="Sun W.H."/>
            <person name="Liu D.K."/>
            <person name="Li Y."/>
            <person name="Chen G.Z."/>
            <person name="Liu X.D."/>
            <person name="Liao X.Y."/>
            <person name="Jiang Y.T."/>
            <person name="Yu X."/>
            <person name="Hao Y."/>
            <person name="Huang J."/>
            <person name="Zhao X.W."/>
            <person name="Ke S."/>
            <person name="Chen Y.Y."/>
            <person name="Wu W.L."/>
            <person name="Hsu J.L."/>
            <person name="Lin Y.F."/>
            <person name="Huang M.D."/>
            <person name="Li C.Y."/>
            <person name="Huang L."/>
            <person name="Wang Z.W."/>
            <person name="Zhao X."/>
            <person name="Zhong W.Y."/>
            <person name="Peng D.H."/>
            <person name="Ahmad S."/>
            <person name="Lan S."/>
            <person name="Zhang J.S."/>
            <person name="Tsai W.C."/>
            <person name="Van de Peer Y."/>
            <person name="Liu Z.J."/>
        </authorList>
    </citation>
    <scope>NUCLEOTIDE SEQUENCE</scope>
    <source>
        <strain evidence="3">CP</strain>
    </source>
</reference>
<dbReference type="EMBL" id="JAUJYO010000019">
    <property type="protein sequence ID" value="KAK1287350.1"/>
    <property type="molecule type" value="Genomic_DNA"/>
</dbReference>
<keyword evidence="1" id="KW-0732">Signal</keyword>
<dbReference type="AlphaFoldDB" id="A0AAV9CDX7"/>
<evidence type="ECO:0000313" key="3">
    <source>
        <dbReference type="EMBL" id="KAK1287350.1"/>
    </source>
</evidence>
<accession>A0AAV9CDX7</accession>
<dbReference type="PROSITE" id="PS52045">
    <property type="entry name" value="NEPROSIN_PEP_CD"/>
    <property type="match status" value="2"/>
</dbReference>
<reference evidence="3" key="2">
    <citation type="submission" date="2023-06" db="EMBL/GenBank/DDBJ databases">
        <authorList>
            <person name="Ma L."/>
            <person name="Liu K.-W."/>
            <person name="Li Z."/>
            <person name="Hsiao Y.-Y."/>
            <person name="Qi Y."/>
            <person name="Fu T."/>
            <person name="Tang G."/>
            <person name="Zhang D."/>
            <person name="Sun W.-H."/>
            <person name="Liu D.-K."/>
            <person name="Li Y."/>
            <person name="Chen G.-Z."/>
            <person name="Liu X.-D."/>
            <person name="Liao X.-Y."/>
            <person name="Jiang Y.-T."/>
            <person name="Yu X."/>
            <person name="Hao Y."/>
            <person name="Huang J."/>
            <person name="Zhao X.-W."/>
            <person name="Ke S."/>
            <person name="Chen Y.-Y."/>
            <person name="Wu W.-L."/>
            <person name="Hsu J.-L."/>
            <person name="Lin Y.-F."/>
            <person name="Huang M.-D."/>
            <person name="Li C.-Y."/>
            <person name="Huang L."/>
            <person name="Wang Z.-W."/>
            <person name="Zhao X."/>
            <person name="Zhong W.-Y."/>
            <person name="Peng D.-H."/>
            <person name="Ahmad S."/>
            <person name="Lan S."/>
            <person name="Zhang J.-S."/>
            <person name="Tsai W.-C."/>
            <person name="Van De Peer Y."/>
            <person name="Liu Z.-J."/>
        </authorList>
    </citation>
    <scope>NUCLEOTIDE SEQUENCE</scope>
    <source>
        <strain evidence="3">CP</strain>
        <tissue evidence="3">Leaves</tissue>
    </source>
</reference>
<feature type="signal peptide" evidence="1">
    <location>
        <begin position="1"/>
        <end position="34"/>
    </location>
</feature>
<feature type="domain" description="Neprosin PEP catalytic" evidence="2">
    <location>
        <begin position="131"/>
        <end position="382"/>
    </location>
</feature>
<dbReference type="Pfam" id="PF14365">
    <property type="entry name" value="Neprosin_AP"/>
    <property type="match status" value="1"/>
</dbReference>
<dbReference type="InterPro" id="IPR025521">
    <property type="entry name" value="Neprosin_propep"/>
</dbReference>
<protein>
    <recommendedName>
        <fullName evidence="2">Neprosin PEP catalytic domain-containing protein</fullName>
    </recommendedName>
</protein>
<dbReference type="PANTHER" id="PTHR31589:SF110">
    <property type="entry name" value="PROTEIN, PUTATIVE (DUF239)-RELATED"/>
    <property type="match status" value="1"/>
</dbReference>
<dbReference type="Pfam" id="PF03080">
    <property type="entry name" value="Neprosin"/>
    <property type="match status" value="2"/>
</dbReference>
<proteinExistence type="predicted"/>
<dbReference type="InterPro" id="IPR004314">
    <property type="entry name" value="Neprosin"/>
</dbReference>
<gene>
    <name evidence="3" type="ORF">QJS10_CPB19g01452</name>
</gene>
<sequence length="671" mass="74253">MTTVGVANIQVSSMKVAALCLVLFLVSFKARSQAEENIFRPLPVKTIKTKVGDIFECIKIHEQPAFSNPLLKHHKIQMKPTSIPKDPKNETFPKRAIGLVELEGGCPIGSVPIQKLRTHPFSRTEGKYNSTTNAVGHQIAAYRTTAERDYGGGAAVLNVWHLQLSGHQVSSIQIWAISGETNTALRGMESVEGGYQVNPGMHGDSHIRLFGKWTADNYHHTGCYNALCPGFVQVSSLLALGDACDRVSEYNGPQSGAVIKILQDESTGNWWLSHLHEQIGYWPKELFGMLRTGAQRIGYGGRARSNPDEYGPPMGSGRFPVEGPRKACFISNIKMIDTSSNYVYPDHRNELERVETDERCYRTKVGDIFECIKIHEQPAFSNPLLKHHKIQMKPTSIPKDPKNETLPKRPVGLVELEGGCPVGSVPVQKLRTHPILRTEGNYNGTTNAVSHQIAAYGTTAERNYGGGTAGLNIWHLQLSGHQISSIQIWAISGETSTALRGMEFVEAGYQADNFHHTGCYNTLCPGFVQVSSQLALGDACARVSEYNGVQRIAVLTIQRDESTGNWWLSFLDEQLGYWLKELFRMLRTGAQRIAYGGRARSNPDEYGPPMGSGRFPVEGPRKACSISHLKMIDTSSNYVYPDQRNELERIETDERCYRGLLYGISGGSSAL</sequence>
<feature type="chain" id="PRO_5043787739" description="Neprosin PEP catalytic domain-containing protein" evidence="1">
    <location>
        <begin position="35"/>
        <end position="671"/>
    </location>
</feature>
<organism evidence="3 4">
    <name type="scientific">Acorus calamus</name>
    <name type="common">Sweet flag</name>
    <dbReference type="NCBI Taxonomy" id="4465"/>
    <lineage>
        <taxon>Eukaryota</taxon>
        <taxon>Viridiplantae</taxon>
        <taxon>Streptophyta</taxon>
        <taxon>Embryophyta</taxon>
        <taxon>Tracheophyta</taxon>
        <taxon>Spermatophyta</taxon>
        <taxon>Magnoliopsida</taxon>
        <taxon>Liliopsida</taxon>
        <taxon>Acoraceae</taxon>
        <taxon>Acorus</taxon>
    </lineage>
</organism>
<name>A0AAV9CDX7_ACOCL</name>
<dbReference type="PANTHER" id="PTHR31589">
    <property type="entry name" value="PROTEIN, PUTATIVE (DUF239)-RELATED-RELATED"/>
    <property type="match status" value="1"/>
</dbReference>
<keyword evidence="4" id="KW-1185">Reference proteome</keyword>
<feature type="domain" description="Neprosin PEP catalytic" evidence="2">
    <location>
        <begin position="445"/>
        <end position="671"/>
    </location>
</feature>
<comment type="caution">
    <text evidence="3">The sequence shown here is derived from an EMBL/GenBank/DDBJ whole genome shotgun (WGS) entry which is preliminary data.</text>
</comment>
<dbReference type="InterPro" id="IPR053168">
    <property type="entry name" value="Glutamic_endopeptidase"/>
</dbReference>
<evidence type="ECO:0000256" key="1">
    <source>
        <dbReference type="SAM" id="SignalP"/>
    </source>
</evidence>